<keyword evidence="10" id="KW-0804">Transcription</keyword>
<dbReference type="STRING" id="407821.A0A087USU7"/>
<comment type="similarity">
    <text evidence="2">Belongs to the krueppel C2H2-type zinc-finger protein family.</text>
</comment>
<dbReference type="AlphaFoldDB" id="A0A087USU7"/>
<keyword evidence="3" id="KW-0479">Metal-binding</keyword>
<feature type="domain" description="C2H2-type" evidence="14">
    <location>
        <begin position="62"/>
        <end position="91"/>
    </location>
</feature>
<comment type="subcellular location">
    <subcellularLocation>
        <location evidence="1">Nucleus</location>
    </subcellularLocation>
</comment>
<feature type="domain" description="C2H2-type" evidence="14">
    <location>
        <begin position="92"/>
        <end position="119"/>
    </location>
</feature>
<evidence type="ECO:0000256" key="7">
    <source>
        <dbReference type="ARBA" id="ARBA00023015"/>
    </source>
</evidence>
<evidence type="ECO:0000256" key="2">
    <source>
        <dbReference type="ARBA" id="ARBA00006991"/>
    </source>
</evidence>
<evidence type="ECO:0000256" key="11">
    <source>
        <dbReference type="ARBA" id="ARBA00023242"/>
    </source>
</evidence>
<evidence type="ECO:0000256" key="1">
    <source>
        <dbReference type="ARBA" id="ARBA00004123"/>
    </source>
</evidence>
<dbReference type="PROSITE" id="PS50157">
    <property type="entry name" value="ZINC_FINGER_C2H2_2"/>
    <property type="match status" value="6"/>
</dbReference>
<evidence type="ECO:0000256" key="5">
    <source>
        <dbReference type="ARBA" id="ARBA00022771"/>
    </source>
</evidence>
<dbReference type="PANTHER" id="PTHR24399:SF31">
    <property type="entry name" value="ZINC FINGER PROTEIN PLAGL1"/>
    <property type="match status" value="1"/>
</dbReference>
<dbReference type="GO" id="GO:0001227">
    <property type="term" value="F:DNA-binding transcription repressor activity, RNA polymerase II-specific"/>
    <property type="evidence" value="ECO:0007669"/>
    <property type="project" value="TreeGrafter"/>
</dbReference>
<dbReference type="FunFam" id="3.30.160.60:FF:000231">
    <property type="entry name" value="PLAG1 like zinc finger 2"/>
    <property type="match status" value="1"/>
</dbReference>
<dbReference type="Pfam" id="PF00096">
    <property type="entry name" value="zf-C2H2"/>
    <property type="match status" value="4"/>
</dbReference>
<accession>A0A087USU7</accession>
<evidence type="ECO:0000313" key="16">
    <source>
        <dbReference type="Proteomes" id="UP000054359"/>
    </source>
</evidence>
<dbReference type="InterPro" id="IPR013087">
    <property type="entry name" value="Znf_C2H2_type"/>
</dbReference>
<dbReference type="FunFam" id="3.30.160.60:FF:000100">
    <property type="entry name" value="Zinc finger 45-like"/>
    <property type="match status" value="1"/>
</dbReference>
<feature type="domain" description="C2H2-type" evidence="14">
    <location>
        <begin position="121"/>
        <end position="148"/>
    </location>
</feature>
<feature type="compositionally biased region" description="Basic and acidic residues" evidence="13">
    <location>
        <begin position="1"/>
        <end position="15"/>
    </location>
</feature>
<keyword evidence="5 12" id="KW-0863">Zinc-finger</keyword>
<dbReference type="EMBL" id="KK121416">
    <property type="protein sequence ID" value="KFM80436.1"/>
    <property type="molecule type" value="Genomic_DNA"/>
</dbReference>
<organism evidence="15 16">
    <name type="scientific">Stegodyphus mimosarum</name>
    <name type="common">African social velvet spider</name>
    <dbReference type="NCBI Taxonomy" id="407821"/>
    <lineage>
        <taxon>Eukaryota</taxon>
        <taxon>Metazoa</taxon>
        <taxon>Ecdysozoa</taxon>
        <taxon>Arthropoda</taxon>
        <taxon>Chelicerata</taxon>
        <taxon>Arachnida</taxon>
        <taxon>Araneae</taxon>
        <taxon>Araneomorphae</taxon>
        <taxon>Entelegynae</taxon>
        <taxon>Eresoidea</taxon>
        <taxon>Eresidae</taxon>
        <taxon>Stegodyphus</taxon>
    </lineage>
</organism>
<dbReference type="PROSITE" id="PS00028">
    <property type="entry name" value="ZINC_FINGER_C2H2_1"/>
    <property type="match status" value="6"/>
</dbReference>
<evidence type="ECO:0000259" key="14">
    <source>
        <dbReference type="PROSITE" id="PS50157"/>
    </source>
</evidence>
<dbReference type="Proteomes" id="UP000054359">
    <property type="component" value="Unassembled WGS sequence"/>
</dbReference>
<keyword evidence="6" id="KW-0862">Zinc</keyword>
<protein>
    <submittedName>
        <fullName evidence="15">Zinc finger protein PLAGL1</fullName>
    </submittedName>
</protein>
<dbReference type="OMA" id="YICEYTG"/>
<keyword evidence="9" id="KW-0010">Activator</keyword>
<dbReference type="FunFam" id="3.30.160.60:FF:000256">
    <property type="entry name" value="PLAG1 like zinc finger 2"/>
    <property type="match status" value="1"/>
</dbReference>
<evidence type="ECO:0000256" key="9">
    <source>
        <dbReference type="ARBA" id="ARBA00023159"/>
    </source>
</evidence>
<name>A0A087USU7_STEMI</name>
<dbReference type="PANTHER" id="PTHR24399">
    <property type="entry name" value="ZINC FINGER AND BTB DOMAIN-CONTAINING"/>
    <property type="match status" value="1"/>
</dbReference>
<evidence type="ECO:0000256" key="4">
    <source>
        <dbReference type="ARBA" id="ARBA00022737"/>
    </source>
</evidence>
<feature type="non-terminal residue" evidence="15">
    <location>
        <position position="400"/>
    </location>
</feature>
<dbReference type="GO" id="GO:0001228">
    <property type="term" value="F:DNA-binding transcription activator activity, RNA polymerase II-specific"/>
    <property type="evidence" value="ECO:0007669"/>
    <property type="project" value="TreeGrafter"/>
</dbReference>
<gene>
    <name evidence="15" type="ORF">X975_12455</name>
</gene>
<dbReference type="GO" id="GO:0008270">
    <property type="term" value="F:zinc ion binding"/>
    <property type="evidence" value="ECO:0007669"/>
    <property type="project" value="UniProtKB-KW"/>
</dbReference>
<feature type="domain" description="C2H2-type" evidence="14">
    <location>
        <begin position="150"/>
        <end position="177"/>
    </location>
</feature>
<evidence type="ECO:0000256" key="10">
    <source>
        <dbReference type="ARBA" id="ARBA00023163"/>
    </source>
</evidence>
<proteinExistence type="inferred from homology"/>
<evidence type="ECO:0000256" key="6">
    <source>
        <dbReference type="ARBA" id="ARBA00022833"/>
    </source>
</evidence>
<dbReference type="GO" id="GO:0005654">
    <property type="term" value="C:nucleoplasm"/>
    <property type="evidence" value="ECO:0007669"/>
    <property type="project" value="TreeGrafter"/>
</dbReference>
<feature type="domain" description="C2H2-type" evidence="14">
    <location>
        <begin position="214"/>
        <end position="237"/>
    </location>
</feature>
<dbReference type="SUPFAM" id="SSF57667">
    <property type="entry name" value="beta-beta-alpha zinc fingers"/>
    <property type="match status" value="2"/>
</dbReference>
<evidence type="ECO:0000256" key="8">
    <source>
        <dbReference type="ARBA" id="ARBA00023125"/>
    </source>
</evidence>
<evidence type="ECO:0000313" key="15">
    <source>
        <dbReference type="EMBL" id="KFM80436.1"/>
    </source>
</evidence>
<keyword evidence="7" id="KW-0805">Transcription regulation</keyword>
<keyword evidence="11" id="KW-0539">Nucleus</keyword>
<keyword evidence="16" id="KW-1185">Reference proteome</keyword>
<keyword evidence="8" id="KW-0238">DNA-binding</keyword>
<evidence type="ECO:0000256" key="12">
    <source>
        <dbReference type="PROSITE-ProRule" id="PRU00042"/>
    </source>
</evidence>
<feature type="domain" description="C2H2-type" evidence="14">
    <location>
        <begin position="186"/>
        <end position="213"/>
    </location>
</feature>
<evidence type="ECO:0000256" key="13">
    <source>
        <dbReference type="SAM" id="MobiDB-lite"/>
    </source>
</evidence>
<reference evidence="15 16" key="1">
    <citation type="submission" date="2013-11" db="EMBL/GenBank/DDBJ databases">
        <title>Genome sequencing of Stegodyphus mimosarum.</title>
        <authorList>
            <person name="Bechsgaard J."/>
        </authorList>
    </citation>
    <scope>NUCLEOTIDE SEQUENCE [LARGE SCALE GENOMIC DNA]</scope>
</reference>
<keyword evidence="4" id="KW-0677">Repeat</keyword>
<dbReference type="Gene3D" id="3.30.160.60">
    <property type="entry name" value="Classic Zinc Finger"/>
    <property type="match status" value="5"/>
</dbReference>
<dbReference type="GO" id="GO:0001817">
    <property type="term" value="P:regulation of cytokine production"/>
    <property type="evidence" value="ECO:0007669"/>
    <property type="project" value="TreeGrafter"/>
</dbReference>
<feature type="compositionally biased region" description="Basic residues" evidence="13">
    <location>
        <begin position="37"/>
        <end position="46"/>
    </location>
</feature>
<dbReference type="InterPro" id="IPR036236">
    <property type="entry name" value="Znf_C2H2_sf"/>
</dbReference>
<sequence>MSRIGMRDSDGEGQSRDGNAIHHQTPFGFENFEVTGQRRKSRRGQLQKHEEEDEKPEVPKAFSCVQPGCPRTFSSRFKLVRHILIHSGERRFQCTSCGRRFHRKDHLKNHLQVHNPNKILHSCELCQKTYCSLLSYRKHLALHAAEAGDLVCKLCGKMLEDRDGIMHHLKVHTGSRTLRGPSERKFPCDRCDRSFFTKKDVKRHLVVHTGKRDFVCQFCPQRFGRKDHLVRHTKKSHVVNANNNSPTNETMRKYEPPQLPSVENHKSGSLLGSSSLPDISGLVISSNSVSPMMDGPAMEPPVKPDPSYGVPPPSNLVQTNYNLNSLPNENGQNLGRYPESSLLPVSQYLPMSPSYPGVTPIMPHHYLNMSTTGNILSDLLPPMSMAPSFPTSLALDVNNP</sequence>
<dbReference type="GO" id="GO:0002682">
    <property type="term" value="P:regulation of immune system process"/>
    <property type="evidence" value="ECO:0007669"/>
    <property type="project" value="TreeGrafter"/>
</dbReference>
<evidence type="ECO:0000256" key="3">
    <source>
        <dbReference type="ARBA" id="ARBA00022723"/>
    </source>
</evidence>
<feature type="region of interest" description="Disordered" evidence="13">
    <location>
        <begin position="1"/>
        <end position="59"/>
    </location>
</feature>
<dbReference type="GO" id="GO:0000978">
    <property type="term" value="F:RNA polymerase II cis-regulatory region sequence-specific DNA binding"/>
    <property type="evidence" value="ECO:0007669"/>
    <property type="project" value="TreeGrafter"/>
</dbReference>
<dbReference type="SMART" id="SM00355">
    <property type="entry name" value="ZnF_C2H2"/>
    <property type="match status" value="6"/>
</dbReference>
<dbReference type="OrthoDB" id="6418345at2759"/>